<name>A0A2H0VGU6_9BACT</name>
<evidence type="ECO:0000313" key="4">
    <source>
        <dbReference type="Proteomes" id="UP000230776"/>
    </source>
</evidence>
<evidence type="ECO:0000256" key="1">
    <source>
        <dbReference type="SAM" id="MobiDB-lite"/>
    </source>
</evidence>
<gene>
    <name evidence="3" type="ORF">COT88_02220</name>
</gene>
<reference evidence="4" key="1">
    <citation type="submission" date="2017-09" db="EMBL/GenBank/DDBJ databases">
        <title>Depth-based differentiation of microbial function through sediment-hosted aquifers and enrichment of novel symbionts in the deep terrestrial subsurface.</title>
        <authorList>
            <person name="Probst A.J."/>
            <person name="Ladd B."/>
            <person name="Jarett J.K."/>
            <person name="Geller-Mcgrath D.E."/>
            <person name="Sieber C.M.K."/>
            <person name="Emerson J.B."/>
            <person name="Anantharaman K."/>
            <person name="Thomas B.C."/>
            <person name="Malmstrom R."/>
            <person name="Stieglmeier M."/>
            <person name="Klingl A."/>
            <person name="Woyke T."/>
            <person name="Ryan C.M."/>
            <person name="Banfield J.F."/>
        </authorList>
    </citation>
    <scope>NUCLEOTIDE SEQUENCE [LARGE SCALE GENOMIC DNA]</scope>
</reference>
<feature type="transmembrane region" description="Helical" evidence="2">
    <location>
        <begin position="6"/>
        <end position="27"/>
    </location>
</feature>
<accession>A0A2H0VGU6</accession>
<evidence type="ECO:0000256" key="2">
    <source>
        <dbReference type="SAM" id="Phobius"/>
    </source>
</evidence>
<keyword evidence="2" id="KW-1133">Transmembrane helix</keyword>
<comment type="caution">
    <text evidence="3">The sequence shown here is derived from an EMBL/GenBank/DDBJ whole genome shotgun (WGS) entry which is preliminary data.</text>
</comment>
<protein>
    <submittedName>
        <fullName evidence="3">Uncharacterized protein</fullName>
    </submittedName>
</protein>
<dbReference type="AlphaFoldDB" id="A0A2H0VGU6"/>
<dbReference type="Proteomes" id="UP000230776">
    <property type="component" value="Unassembled WGS sequence"/>
</dbReference>
<keyword evidence="2" id="KW-0472">Membrane</keyword>
<dbReference type="EMBL" id="PFAG01000022">
    <property type="protein sequence ID" value="PIR98308.1"/>
    <property type="molecule type" value="Genomic_DNA"/>
</dbReference>
<sequence length="63" mass="6772">MPKETIQSIVSVIVLVVIFLTGLYLFAEYKQGRYKSAGDPNFIGPTGQPFTEGPDSAPPGSIQ</sequence>
<feature type="region of interest" description="Disordered" evidence="1">
    <location>
        <begin position="38"/>
        <end position="63"/>
    </location>
</feature>
<keyword evidence="2" id="KW-0812">Transmembrane</keyword>
<evidence type="ECO:0000313" key="3">
    <source>
        <dbReference type="EMBL" id="PIR98308.1"/>
    </source>
</evidence>
<organism evidence="3 4">
    <name type="scientific">Candidatus Colwellbacteria bacterium CG10_big_fil_rev_8_21_14_0_10_41_28</name>
    <dbReference type="NCBI Taxonomy" id="1974539"/>
    <lineage>
        <taxon>Bacteria</taxon>
        <taxon>Candidatus Colwelliibacteriota</taxon>
    </lineage>
</organism>
<proteinExistence type="predicted"/>